<dbReference type="Gene3D" id="1.10.3720.10">
    <property type="entry name" value="MetI-like"/>
    <property type="match status" value="1"/>
</dbReference>
<dbReference type="InterPro" id="IPR035906">
    <property type="entry name" value="MetI-like_sf"/>
</dbReference>
<reference evidence="10" key="1">
    <citation type="journal article" date="2019" name="Int. J. Syst. Evol. Microbiol.">
        <title>The Global Catalogue of Microorganisms (GCM) 10K type strain sequencing project: providing services to taxonomists for standard genome sequencing and annotation.</title>
        <authorList>
            <consortium name="The Broad Institute Genomics Platform"/>
            <consortium name="The Broad Institute Genome Sequencing Center for Infectious Disease"/>
            <person name="Wu L."/>
            <person name="Ma J."/>
        </authorList>
    </citation>
    <scope>NUCLEOTIDE SEQUENCE [LARGE SCALE GENOMIC DNA]</scope>
    <source>
        <strain evidence="10">CCUG 59129</strain>
    </source>
</reference>
<organism evidence="9 10">
    <name type="scientific">Paenibacillus chungangensis</name>
    <dbReference type="NCBI Taxonomy" id="696535"/>
    <lineage>
        <taxon>Bacteria</taxon>
        <taxon>Bacillati</taxon>
        <taxon>Bacillota</taxon>
        <taxon>Bacilli</taxon>
        <taxon>Bacillales</taxon>
        <taxon>Paenibacillaceae</taxon>
        <taxon>Paenibacillus</taxon>
    </lineage>
</organism>
<dbReference type="EMBL" id="JBHTJZ010000011">
    <property type="protein sequence ID" value="MFD0959686.1"/>
    <property type="molecule type" value="Genomic_DNA"/>
</dbReference>
<evidence type="ECO:0000256" key="4">
    <source>
        <dbReference type="ARBA" id="ARBA00022692"/>
    </source>
</evidence>
<comment type="subcellular location">
    <subcellularLocation>
        <location evidence="1 7">Cell membrane</location>
        <topology evidence="1 7">Multi-pass membrane protein</topology>
    </subcellularLocation>
</comment>
<dbReference type="Proteomes" id="UP001596989">
    <property type="component" value="Unassembled WGS sequence"/>
</dbReference>
<dbReference type="PROSITE" id="PS50928">
    <property type="entry name" value="ABC_TM1"/>
    <property type="match status" value="1"/>
</dbReference>
<feature type="transmembrane region" description="Helical" evidence="7">
    <location>
        <begin position="192"/>
        <end position="214"/>
    </location>
</feature>
<name>A0ABW3HQ82_9BACL</name>
<sequence>MKSNQVEVTIRDKGFGNALFDVINITGMCLLVALTAYPFIYILFASLSEPNALMGHSGLLFKPLGFNPESYKRVLENPIILSGYANTIFVLVIGLAVNLSLTIVGAYVLSRRGLYWRNAIMFFVVFTMFFTGGLIPIYLTVKGIGLLDSRFALILPVAINTFHLIIMRTSFQSIPHELEESARMDGAGDLRLLFRIIVPLSMPVISVMILFYGVQHWNSWFNAMIYLRDRDLFPLQLVLREILIANDASRMIGSVPQGDEASVAATIKYAAIIITTVPILFIYPFLQRYFVSGVMIGALKE</sequence>
<gene>
    <name evidence="9" type="ORF">ACFQ2I_09815</name>
</gene>
<keyword evidence="5 7" id="KW-1133">Transmembrane helix</keyword>
<comment type="similarity">
    <text evidence="7">Belongs to the binding-protein-dependent transport system permease family.</text>
</comment>
<dbReference type="RefSeq" id="WP_377563917.1">
    <property type="nucleotide sequence ID" value="NZ_JBHTJZ010000011.1"/>
</dbReference>
<proteinExistence type="inferred from homology"/>
<keyword evidence="4 7" id="KW-0812">Transmembrane</keyword>
<feature type="domain" description="ABC transmembrane type-1" evidence="8">
    <location>
        <begin position="84"/>
        <end position="282"/>
    </location>
</feature>
<feature type="transmembrane region" description="Helical" evidence="7">
    <location>
        <begin position="21"/>
        <end position="44"/>
    </location>
</feature>
<dbReference type="CDD" id="cd06261">
    <property type="entry name" value="TM_PBP2"/>
    <property type="match status" value="1"/>
</dbReference>
<evidence type="ECO:0000256" key="5">
    <source>
        <dbReference type="ARBA" id="ARBA00022989"/>
    </source>
</evidence>
<dbReference type="PANTHER" id="PTHR43744:SF9">
    <property type="entry name" value="POLYGALACTURONAN_RHAMNOGALACTURONAN TRANSPORT SYSTEM PERMEASE PROTEIN YTCP"/>
    <property type="match status" value="1"/>
</dbReference>
<feature type="transmembrane region" description="Helical" evidence="7">
    <location>
        <begin position="84"/>
        <end position="108"/>
    </location>
</feature>
<evidence type="ECO:0000256" key="3">
    <source>
        <dbReference type="ARBA" id="ARBA00022475"/>
    </source>
</evidence>
<dbReference type="InterPro" id="IPR000515">
    <property type="entry name" value="MetI-like"/>
</dbReference>
<dbReference type="PANTHER" id="PTHR43744">
    <property type="entry name" value="ABC TRANSPORTER PERMEASE PROTEIN MG189-RELATED-RELATED"/>
    <property type="match status" value="1"/>
</dbReference>
<keyword evidence="3" id="KW-1003">Cell membrane</keyword>
<dbReference type="Pfam" id="PF00528">
    <property type="entry name" value="BPD_transp_1"/>
    <property type="match status" value="1"/>
</dbReference>
<feature type="transmembrane region" description="Helical" evidence="7">
    <location>
        <begin position="151"/>
        <end position="171"/>
    </location>
</feature>
<feature type="transmembrane region" description="Helical" evidence="7">
    <location>
        <begin position="120"/>
        <end position="139"/>
    </location>
</feature>
<evidence type="ECO:0000256" key="7">
    <source>
        <dbReference type="RuleBase" id="RU363032"/>
    </source>
</evidence>
<evidence type="ECO:0000256" key="1">
    <source>
        <dbReference type="ARBA" id="ARBA00004651"/>
    </source>
</evidence>
<keyword evidence="2 7" id="KW-0813">Transport</keyword>
<keyword evidence="6 7" id="KW-0472">Membrane</keyword>
<feature type="transmembrane region" description="Helical" evidence="7">
    <location>
        <begin position="267"/>
        <end position="286"/>
    </location>
</feature>
<evidence type="ECO:0000313" key="10">
    <source>
        <dbReference type="Proteomes" id="UP001596989"/>
    </source>
</evidence>
<protein>
    <submittedName>
        <fullName evidence="9">Carbohydrate ABC transporter permease</fullName>
    </submittedName>
</protein>
<keyword evidence="10" id="KW-1185">Reference proteome</keyword>
<evidence type="ECO:0000259" key="8">
    <source>
        <dbReference type="PROSITE" id="PS50928"/>
    </source>
</evidence>
<evidence type="ECO:0000256" key="6">
    <source>
        <dbReference type="ARBA" id="ARBA00023136"/>
    </source>
</evidence>
<evidence type="ECO:0000256" key="2">
    <source>
        <dbReference type="ARBA" id="ARBA00022448"/>
    </source>
</evidence>
<comment type="caution">
    <text evidence="9">The sequence shown here is derived from an EMBL/GenBank/DDBJ whole genome shotgun (WGS) entry which is preliminary data.</text>
</comment>
<accession>A0ABW3HQ82</accession>
<evidence type="ECO:0000313" key="9">
    <source>
        <dbReference type="EMBL" id="MFD0959686.1"/>
    </source>
</evidence>
<dbReference type="SUPFAM" id="SSF161098">
    <property type="entry name" value="MetI-like"/>
    <property type="match status" value="1"/>
</dbReference>